<comment type="caution">
    <text evidence="1">The sequence shown here is derived from an EMBL/GenBank/DDBJ whole genome shotgun (WGS) entry which is preliminary data.</text>
</comment>
<proteinExistence type="predicted"/>
<reference evidence="1" key="2">
    <citation type="submission" date="2023-01" db="EMBL/GenBank/DDBJ databases">
        <authorList>
            <person name="Petersen C."/>
        </authorList>
    </citation>
    <scope>NUCLEOTIDE SEQUENCE</scope>
    <source>
        <strain evidence="1">IBT 17514</strain>
    </source>
</reference>
<name>A0AAD6HF72_9EURO</name>
<dbReference type="AlphaFoldDB" id="A0AAD6HF72"/>
<organism evidence="1 2">
    <name type="scientific">Penicillium malachiteum</name>
    <dbReference type="NCBI Taxonomy" id="1324776"/>
    <lineage>
        <taxon>Eukaryota</taxon>
        <taxon>Fungi</taxon>
        <taxon>Dikarya</taxon>
        <taxon>Ascomycota</taxon>
        <taxon>Pezizomycotina</taxon>
        <taxon>Eurotiomycetes</taxon>
        <taxon>Eurotiomycetidae</taxon>
        <taxon>Eurotiales</taxon>
        <taxon>Aspergillaceae</taxon>
        <taxon>Penicillium</taxon>
    </lineage>
</organism>
<reference evidence="1" key="1">
    <citation type="journal article" date="2023" name="IMA Fungus">
        <title>Comparative genomic study of the Penicillium genus elucidates a diverse pangenome and 15 lateral gene transfer events.</title>
        <authorList>
            <person name="Petersen C."/>
            <person name="Sorensen T."/>
            <person name="Nielsen M.R."/>
            <person name="Sondergaard T.E."/>
            <person name="Sorensen J.L."/>
            <person name="Fitzpatrick D.A."/>
            <person name="Frisvad J.C."/>
            <person name="Nielsen K.L."/>
        </authorList>
    </citation>
    <scope>NUCLEOTIDE SEQUENCE</scope>
    <source>
        <strain evidence="1">IBT 17514</strain>
    </source>
</reference>
<sequence>MFEQNCPKWGRRVCVEVRSTRLFSLSQLSTSLETRGVGGDAFSTSLPDGSPLRFWVSRGLVPESRNRGDFVLQRQPASTAVVNTHSPSLIGRSVPPRRDQQMPFASGLGGLRRPTCSILAAVVTEVRGPLGPRHRWSLWTDGRWPHLTPRFPEEAALWDPPFAGVVHGVSPLHPRAAWRSRSPPARAIRGRIPATGPALRGLVGAIGWSSASLPVRRGDSGRPGAHRAPS</sequence>
<accession>A0AAD6HF72</accession>
<protein>
    <submittedName>
        <fullName evidence="1">Uncharacterized protein</fullName>
    </submittedName>
</protein>
<keyword evidence="2" id="KW-1185">Reference proteome</keyword>
<evidence type="ECO:0000313" key="1">
    <source>
        <dbReference type="EMBL" id="KAJ5712181.1"/>
    </source>
</evidence>
<dbReference type="Proteomes" id="UP001215712">
    <property type="component" value="Unassembled WGS sequence"/>
</dbReference>
<dbReference type="EMBL" id="JAQJAN010000013">
    <property type="protein sequence ID" value="KAJ5712181.1"/>
    <property type="molecule type" value="Genomic_DNA"/>
</dbReference>
<gene>
    <name evidence="1" type="ORF">N7493_008649</name>
</gene>
<evidence type="ECO:0000313" key="2">
    <source>
        <dbReference type="Proteomes" id="UP001215712"/>
    </source>
</evidence>